<dbReference type="EMBL" id="FJVC01000299">
    <property type="protein sequence ID" value="CZT47644.1"/>
    <property type="molecule type" value="Genomic_DNA"/>
</dbReference>
<organism evidence="2 3">
    <name type="scientific">Rhynchosporium secalis</name>
    <name type="common">Barley scald fungus</name>
    <dbReference type="NCBI Taxonomy" id="38038"/>
    <lineage>
        <taxon>Eukaryota</taxon>
        <taxon>Fungi</taxon>
        <taxon>Dikarya</taxon>
        <taxon>Ascomycota</taxon>
        <taxon>Pezizomycotina</taxon>
        <taxon>Leotiomycetes</taxon>
        <taxon>Helotiales</taxon>
        <taxon>Ploettnerulaceae</taxon>
        <taxon>Rhynchosporium</taxon>
    </lineage>
</organism>
<feature type="compositionally biased region" description="Basic and acidic residues" evidence="1">
    <location>
        <begin position="17"/>
        <end position="40"/>
    </location>
</feature>
<proteinExistence type="predicted"/>
<feature type="compositionally biased region" description="Basic and acidic residues" evidence="1">
    <location>
        <begin position="50"/>
        <end position="68"/>
    </location>
</feature>
<dbReference type="AlphaFoldDB" id="A0A1E1MF07"/>
<name>A0A1E1MF07_RHYSE</name>
<accession>A0A1E1MF07</accession>
<sequence length="152" mass="17636">MESKVKGRRINSVVEAALKREKERKDEEERAEKAKLAKEKEDEDVDISAEPEKGIKDDRSQVLEKEETPETEDLEPSPKLIIETEHSVSSQHFPSLCLGSYCKIFLFHSFNRRQLSFCHQPSMVNILSFPKHMLKPRFCYFNPSSITQYSTS</sequence>
<protein>
    <submittedName>
        <fullName evidence="2">Uncharacterized protein</fullName>
    </submittedName>
</protein>
<evidence type="ECO:0000313" key="2">
    <source>
        <dbReference type="EMBL" id="CZT47644.1"/>
    </source>
</evidence>
<evidence type="ECO:0000313" key="3">
    <source>
        <dbReference type="Proteomes" id="UP000177625"/>
    </source>
</evidence>
<evidence type="ECO:0000256" key="1">
    <source>
        <dbReference type="SAM" id="MobiDB-lite"/>
    </source>
</evidence>
<gene>
    <name evidence="2" type="ORF">RSE6_08228</name>
</gene>
<reference evidence="3" key="1">
    <citation type="submission" date="2016-03" db="EMBL/GenBank/DDBJ databases">
        <authorList>
            <person name="Guldener U."/>
        </authorList>
    </citation>
    <scope>NUCLEOTIDE SEQUENCE [LARGE SCALE GENOMIC DNA]</scope>
</reference>
<feature type="region of interest" description="Disordered" evidence="1">
    <location>
        <begin position="16"/>
        <end position="79"/>
    </location>
</feature>
<dbReference type="Proteomes" id="UP000177625">
    <property type="component" value="Unassembled WGS sequence"/>
</dbReference>
<keyword evidence="3" id="KW-1185">Reference proteome</keyword>